<reference evidence="1 2" key="1">
    <citation type="submission" date="2020-12" db="EMBL/GenBank/DDBJ databases">
        <title>WGS of Thermoactinomyces spp.</title>
        <authorList>
            <person name="Cheng K."/>
        </authorList>
    </citation>
    <scope>NUCLEOTIDE SEQUENCE [LARGE SCALE GENOMIC DNA]</scope>
    <source>
        <strain evidence="2">CICC 10671\DSM 43846</strain>
    </source>
</reference>
<dbReference type="RefSeq" id="WP_181732525.1">
    <property type="nucleotide sequence ID" value="NZ_JACEIR010000008.1"/>
</dbReference>
<dbReference type="Gene3D" id="1.10.510.10">
    <property type="entry name" value="Transferase(Phosphotransferase) domain 1"/>
    <property type="match status" value="1"/>
</dbReference>
<name>A0A8I1DFI2_THEIN</name>
<dbReference type="SUPFAM" id="SSF56112">
    <property type="entry name" value="Protein kinase-like (PK-like)"/>
    <property type="match status" value="1"/>
</dbReference>
<dbReference type="AlphaFoldDB" id="A0A8I1DFI2"/>
<organism evidence="1 2">
    <name type="scientific">Thermoactinomyces intermedius</name>
    <dbReference type="NCBI Taxonomy" id="2024"/>
    <lineage>
        <taxon>Bacteria</taxon>
        <taxon>Bacillati</taxon>
        <taxon>Bacillota</taxon>
        <taxon>Bacilli</taxon>
        <taxon>Bacillales</taxon>
        <taxon>Thermoactinomycetaceae</taxon>
        <taxon>Thermoactinomyces</taxon>
    </lineage>
</organism>
<evidence type="ECO:0000313" key="2">
    <source>
        <dbReference type="Proteomes" id="UP000633619"/>
    </source>
</evidence>
<gene>
    <name evidence="1" type="ORF">I8U20_05950</name>
</gene>
<keyword evidence="2" id="KW-1185">Reference proteome</keyword>
<protein>
    <recommendedName>
        <fullName evidence="3">Protein kinase domain-containing protein</fullName>
    </recommendedName>
</protein>
<accession>A0A8I1DFI2</accession>
<sequence>MEETRNTQVENTEEEMLVTRKQHFATDEGTIRYLAALIESGKIGEYPLLGEGLSGKVYDYDGFAVKVYKENYSENDDYKTLSGLNGHPAFPAFHYIDHGKRWMVVEKVDGFTLAEAVRSGEKLDSRTYAQIEEIVEDCYDEGIIPSDLHLNNLMLDKDTNRIRVIDTGRFFFAGDKEDYRSRIAEELECLQYHCGLFGSLFSSSRHKHRRRRKYSSSYPRHYKYSSSYPYHHKYSSSYPHHRRYSSSDRYRRRKYKKYFSFSSS</sequence>
<proteinExistence type="predicted"/>
<dbReference type="InterPro" id="IPR011009">
    <property type="entry name" value="Kinase-like_dom_sf"/>
</dbReference>
<evidence type="ECO:0008006" key="3">
    <source>
        <dbReference type="Google" id="ProtNLM"/>
    </source>
</evidence>
<comment type="caution">
    <text evidence="1">The sequence shown here is derived from an EMBL/GenBank/DDBJ whole genome shotgun (WGS) entry which is preliminary data.</text>
</comment>
<dbReference type="EMBL" id="JAECVW010000002">
    <property type="protein sequence ID" value="MBH8594871.1"/>
    <property type="molecule type" value="Genomic_DNA"/>
</dbReference>
<evidence type="ECO:0000313" key="1">
    <source>
        <dbReference type="EMBL" id="MBH8594871.1"/>
    </source>
</evidence>
<dbReference type="Proteomes" id="UP000633619">
    <property type="component" value="Unassembled WGS sequence"/>
</dbReference>